<dbReference type="EC" id="2.4.1.-" evidence="12"/>
<dbReference type="Pfam" id="PF00852">
    <property type="entry name" value="Glyco_transf_10"/>
    <property type="match status" value="1"/>
</dbReference>
<dbReference type="OrthoDB" id="6085082at2759"/>
<evidence type="ECO:0000256" key="10">
    <source>
        <dbReference type="ARBA" id="ARBA00023136"/>
    </source>
</evidence>
<dbReference type="FunFam" id="3.40.50.11660:FF:000002">
    <property type="entry name" value="Alpha-(1,3)-fucosyltransferase"/>
    <property type="match status" value="1"/>
</dbReference>
<reference evidence="16" key="1">
    <citation type="submission" date="2025-08" db="UniProtKB">
        <authorList>
            <consortium name="RefSeq"/>
        </authorList>
    </citation>
    <scope>IDENTIFICATION</scope>
</reference>
<feature type="transmembrane region" description="Helical" evidence="12">
    <location>
        <begin position="12"/>
        <end position="30"/>
    </location>
</feature>
<dbReference type="GO" id="GO:0000139">
    <property type="term" value="C:Golgi membrane"/>
    <property type="evidence" value="ECO:0007669"/>
    <property type="project" value="UniProtKB-SubCell"/>
</dbReference>
<accession>A0A9W3AUJ1</accession>
<dbReference type="GeneID" id="106070683"/>
<dbReference type="GO" id="GO:0032580">
    <property type="term" value="C:Golgi cisterna membrane"/>
    <property type="evidence" value="ECO:0007669"/>
    <property type="project" value="UniProtKB-SubCell"/>
</dbReference>
<evidence type="ECO:0000256" key="9">
    <source>
        <dbReference type="ARBA" id="ARBA00023034"/>
    </source>
</evidence>
<comment type="subcellular location">
    <subcellularLocation>
        <location evidence="1">Golgi apparatus membrane</location>
        <topology evidence="1">Single-pass type II membrane protein</topology>
    </subcellularLocation>
    <subcellularLocation>
        <location evidence="12">Golgi apparatus</location>
        <location evidence="12">Golgi stack membrane</location>
        <topology evidence="12">Single-pass type II membrane protein</topology>
    </subcellularLocation>
</comment>
<dbReference type="InterPro" id="IPR038577">
    <property type="entry name" value="GT10-like_C_sf"/>
</dbReference>
<evidence type="ECO:0000313" key="16">
    <source>
        <dbReference type="RefSeq" id="XP_055890808.1"/>
    </source>
</evidence>
<gene>
    <name evidence="16" type="primary">LOC106070683</name>
</gene>
<dbReference type="RefSeq" id="XP_055890808.1">
    <property type="nucleotide sequence ID" value="XM_056034833.1"/>
</dbReference>
<comment type="pathway">
    <text evidence="2">Protein modification; protein glycosylation.</text>
</comment>
<evidence type="ECO:0000256" key="8">
    <source>
        <dbReference type="ARBA" id="ARBA00022989"/>
    </source>
</evidence>
<dbReference type="PANTHER" id="PTHR48438">
    <property type="entry name" value="ALPHA-(1,3)-FUCOSYLTRANSFERASE C-RELATED"/>
    <property type="match status" value="1"/>
</dbReference>
<dbReference type="SUPFAM" id="SSF53756">
    <property type="entry name" value="UDP-Glycosyltransferase/glycogen phosphorylase"/>
    <property type="match status" value="1"/>
</dbReference>
<sequence length="389" mass="45473">MIFRRSLVRSLKIVIVVFVIHSFLAFVQFLRPSDQVRHAQNGTYRTLDTKDDLILSDAITKASDSPRSKISQSRVMKIMDFNPKPNCAHRLKFKKCEFDACAMTTNPQEADILMFNAVNMKDLIVPKRPIGQIWLLYTREPITDRRMQYLNQSSYHGQFNWTRTYFSDSTFLSIYGLLIPRKRPQKDYEQIYHRKKYDVAWFVSKCSTSSRREDYVHRMSKFVQVHVYGGCGNFSCGSGGFDMGGSRDECLHKLSEEYKFYLSFENSFCRDYVTEKFFNVFPDIDVIPVVRGGAVYERLSTLDTYINAKDFASPEKLGRYLQELSRNKTQYLKMLQKKDEYDKIFPQHNAGCELCQAAHSRSPRHVFDDVYSWLTRPGNCWPPDDLSTN</sequence>
<organism evidence="15 16">
    <name type="scientific">Biomphalaria glabrata</name>
    <name type="common">Bloodfluke planorb</name>
    <name type="synonym">Freshwater snail</name>
    <dbReference type="NCBI Taxonomy" id="6526"/>
    <lineage>
        <taxon>Eukaryota</taxon>
        <taxon>Metazoa</taxon>
        <taxon>Spiralia</taxon>
        <taxon>Lophotrochozoa</taxon>
        <taxon>Mollusca</taxon>
        <taxon>Gastropoda</taxon>
        <taxon>Heterobranchia</taxon>
        <taxon>Euthyneura</taxon>
        <taxon>Panpulmonata</taxon>
        <taxon>Hygrophila</taxon>
        <taxon>Lymnaeoidea</taxon>
        <taxon>Planorbidae</taxon>
        <taxon>Biomphalaria</taxon>
    </lineage>
</organism>
<evidence type="ECO:0000256" key="3">
    <source>
        <dbReference type="ARBA" id="ARBA00008919"/>
    </source>
</evidence>
<feature type="domain" description="Fucosyltransferase N-terminal" evidence="14">
    <location>
        <begin position="86"/>
        <end position="176"/>
    </location>
</feature>
<protein>
    <recommendedName>
        <fullName evidence="12">Fucosyltransferase</fullName>
        <ecNumber evidence="12">2.4.1.-</ecNumber>
    </recommendedName>
</protein>
<dbReference type="Proteomes" id="UP001165740">
    <property type="component" value="Chromosome 7"/>
</dbReference>
<evidence type="ECO:0000256" key="4">
    <source>
        <dbReference type="ARBA" id="ARBA00022676"/>
    </source>
</evidence>
<keyword evidence="9 12" id="KW-0333">Golgi apparatus</keyword>
<dbReference type="GO" id="GO:0008417">
    <property type="term" value="F:fucosyltransferase activity"/>
    <property type="evidence" value="ECO:0007669"/>
    <property type="project" value="InterPro"/>
</dbReference>
<evidence type="ECO:0000256" key="2">
    <source>
        <dbReference type="ARBA" id="ARBA00004922"/>
    </source>
</evidence>
<evidence type="ECO:0000313" key="15">
    <source>
        <dbReference type="Proteomes" id="UP001165740"/>
    </source>
</evidence>
<dbReference type="OMA" id="CEALHTR"/>
<evidence type="ECO:0000256" key="11">
    <source>
        <dbReference type="ARBA" id="ARBA00023180"/>
    </source>
</evidence>
<keyword evidence="11" id="KW-0325">Glycoprotein</keyword>
<dbReference type="InterPro" id="IPR031481">
    <property type="entry name" value="Glyco_tran_10_N"/>
</dbReference>
<dbReference type="PANTHER" id="PTHR48438:SF1">
    <property type="entry name" value="ALPHA-(1,3)-FUCOSYLTRANSFERASE C-RELATED"/>
    <property type="match status" value="1"/>
</dbReference>
<keyword evidence="4 12" id="KW-0328">Glycosyltransferase</keyword>
<comment type="similarity">
    <text evidence="3 12">Belongs to the glycosyltransferase 10 family.</text>
</comment>
<evidence type="ECO:0000256" key="7">
    <source>
        <dbReference type="ARBA" id="ARBA00022968"/>
    </source>
</evidence>
<dbReference type="Pfam" id="PF17039">
    <property type="entry name" value="Glyco_tran_10_N"/>
    <property type="match status" value="1"/>
</dbReference>
<evidence type="ECO:0000256" key="12">
    <source>
        <dbReference type="RuleBase" id="RU003832"/>
    </source>
</evidence>
<keyword evidence="15" id="KW-1185">Reference proteome</keyword>
<proteinExistence type="inferred from homology"/>
<keyword evidence="7" id="KW-0735">Signal-anchor</keyword>
<dbReference type="InterPro" id="IPR055270">
    <property type="entry name" value="Glyco_tran_10_C"/>
</dbReference>
<keyword evidence="5 12" id="KW-0808">Transferase</keyword>
<keyword evidence="10 12" id="KW-0472">Membrane</keyword>
<evidence type="ECO:0000259" key="13">
    <source>
        <dbReference type="Pfam" id="PF00852"/>
    </source>
</evidence>
<dbReference type="InterPro" id="IPR001503">
    <property type="entry name" value="Glyco_trans_10"/>
</dbReference>
<evidence type="ECO:0000256" key="1">
    <source>
        <dbReference type="ARBA" id="ARBA00004323"/>
    </source>
</evidence>
<keyword evidence="6 12" id="KW-0812">Transmembrane</keyword>
<keyword evidence="8 12" id="KW-1133">Transmembrane helix</keyword>
<dbReference type="Gene3D" id="3.40.50.11660">
    <property type="entry name" value="Glycosyl transferase family 10, C-terminal domain"/>
    <property type="match status" value="1"/>
</dbReference>
<evidence type="ECO:0000259" key="14">
    <source>
        <dbReference type="Pfam" id="PF17039"/>
    </source>
</evidence>
<feature type="domain" description="Fucosyltransferase C-terminal" evidence="13">
    <location>
        <begin position="194"/>
        <end position="373"/>
    </location>
</feature>
<evidence type="ECO:0000256" key="6">
    <source>
        <dbReference type="ARBA" id="ARBA00022692"/>
    </source>
</evidence>
<dbReference type="AlphaFoldDB" id="A0A9W3AUJ1"/>
<name>A0A9W3AUJ1_BIOGL</name>
<evidence type="ECO:0000256" key="5">
    <source>
        <dbReference type="ARBA" id="ARBA00022679"/>
    </source>
</evidence>